<dbReference type="CDD" id="cd01949">
    <property type="entry name" value="GGDEF"/>
    <property type="match status" value="1"/>
</dbReference>
<dbReference type="InterPro" id="IPR043128">
    <property type="entry name" value="Rev_trsase/Diguanyl_cyclase"/>
</dbReference>
<evidence type="ECO:0000256" key="5">
    <source>
        <dbReference type="SAM" id="Phobius"/>
    </source>
</evidence>
<evidence type="ECO:0000256" key="1">
    <source>
        <dbReference type="ARBA" id="ARBA00004141"/>
    </source>
</evidence>
<dbReference type="InterPro" id="IPR029787">
    <property type="entry name" value="Nucleotide_cyclase"/>
</dbReference>
<dbReference type="Gene3D" id="3.30.450.20">
    <property type="entry name" value="PAS domain"/>
    <property type="match status" value="1"/>
</dbReference>
<protein>
    <recommendedName>
        <fullName evidence="6">GGDEF domain-containing protein</fullName>
    </recommendedName>
</protein>
<evidence type="ECO:0000256" key="2">
    <source>
        <dbReference type="ARBA" id="ARBA00022692"/>
    </source>
</evidence>
<keyword evidence="2 5" id="KW-0812">Transmembrane</keyword>
<dbReference type="OrthoDB" id="9805474at2"/>
<dbReference type="SUPFAM" id="SSF55073">
    <property type="entry name" value="Nucleotide cyclase"/>
    <property type="match status" value="1"/>
</dbReference>
<dbReference type="PANTHER" id="PTHR45138:SF23">
    <property type="entry name" value="SIGNALING PROTEIN"/>
    <property type="match status" value="1"/>
</dbReference>
<dbReference type="InterPro" id="IPR029095">
    <property type="entry name" value="NarX-like_N"/>
</dbReference>
<dbReference type="SMART" id="SM00267">
    <property type="entry name" value="GGDEF"/>
    <property type="match status" value="1"/>
</dbReference>
<dbReference type="GO" id="GO:0043709">
    <property type="term" value="P:cell adhesion involved in single-species biofilm formation"/>
    <property type="evidence" value="ECO:0007669"/>
    <property type="project" value="TreeGrafter"/>
</dbReference>
<dbReference type="PROSITE" id="PS50887">
    <property type="entry name" value="GGDEF"/>
    <property type="match status" value="1"/>
</dbReference>
<dbReference type="Gene3D" id="3.30.70.270">
    <property type="match status" value="1"/>
</dbReference>
<accession>A0A401UKB5</accession>
<dbReference type="Proteomes" id="UP000287872">
    <property type="component" value="Unassembled WGS sequence"/>
</dbReference>
<keyword evidence="8" id="KW-1185">Reference proteome</keyword>
<keyword evidence="3 5" id="KW-1133">Transmembrane helix</keyword>
<evidence type="ECO:0000256" key="3">
    <source>
        <dbReference type="ARBA" id="ARBA00022989"/>
    </source>
</evidence>
<dbReference type="RefSeq" id="WP_124999779.1">
    <property type="nucleotide sequence ID" value="NZ_BHYK01000007.1"/>
</dbReference>
<dbReference type="Pfam" id="PF00990">
    <property type="entry name" value="GGDEF"/>
    <property type="match status" value="1"/>
</dbReference>
<evidence type="ECO:0000313" key="8">
    <source>
        <dbReference type="Proteomes" id="UP000287872"/>
    </source>
</evidence>
<comment type="caution">
    <text evidence="7">The sequence shown here is derived from an EMBL/GenBank/DDBJ whole genome shotgun (WGS) entry which is preliminary data.</text>
</comment>
<dbReference type="Pfam" id="PF13675">
    <property type="entry name" value="PilJ"/>
    <property type="match status" value="1"/>
</dbReference>
<dbReference type="AlphaFoldDB" id="A0A401UKB5"/>
<dbReference type="GO" id="GO:0005886">
    <property type="term" value="C:plasma membrane"/>
    <property type="evidence" value="ECO:0007669"/>
    <property type="project" value="TreeGrafter"/>
</dbReference>
<dbReference type="GO" id="GO:1902201">
    <property type="term" value="P:negative regulation of bacterial-type flagellum-dependent cell motility"/>
    <property type="evidence" value="ECO:0007669"/>
    <property type="project" value="TreeGrafter"/>
</dbReference>
<dbReference type="GO" id="GO:0052621">
    <property type="term" value="F:diguanylate cyclase activity"/>
    <property type="evidence" value="ECO:0007669"/>
    <property type="project" value="TreeGrafter"/>
</dbReference>
<name>A0A401UKB5_9CLOT</name>
<dbReference type="PANTHER" id="PTHR45138">
    <property type="entry name" value="REGULATORY COMPONENTS OF SENSORY TRANSDUCTION SYSTEM"/>
    <property type="match status" value="1"/>
</dbReference>
<sequence>MPKIGNILRKRYIVALSIIAFLVLLSQFVIQFSIQLKSGDSTVINIAGRQRMISQRISKCAFAFNQAKDEAERTHYLDELKNSVALWERSQNGLLYGDKELGLPGRNSTDIVSRFYKVDFFYQKILKAAKDIMVQGDKNELDITYNLGVIKDNEQSFLHLMDSIVFQYNDEAKNKISVIRTTEIFLMIFTFMVLVLEVKFIFLPAERSIDNTFKEISEKQDNIQRIFEIAPTALFLMRLPDLKVLQMNSLAKRFTNNSSVYDDSDYLLKYFENNLENHGDLVRKIVEGEAFAHEEAMITSGDSVKAVLVSANNIYYHNTQAMILSMMDISKQKHSEAILKKYATMDELTGLLNRRSGRIIMDNAVERSKMEMRSIAVSFCDIDSLKYVNDTYGHEEGDWYIIAVGEAIKANLRQDDFAFRYGGDEIVIIFNNCDEDKSTMIIERINNSIERKQNEFEKPYNMGVSIGTVNFFSKENTTSDDLIAKADNIMYEEKKRKKTQT</sequence>
<feature type="transmembrane region" description="Helical" evidence="5">
    <location>
        <begin position="12"/>
        <end position="34"/>
    </location>
</feature>
<dbReference type="InterPro" id="IPR050469">
    <property type="entry name" value="Diguanylate_Cyclase"/>
</dbReference>
<keyword evidence="4 5" id="KW-0472">Membrane</keyword>
<proteinExistence type="predicted"/>
<dbReference type="EMBL" id="BHYK01000007">
    <property type="protein sequence ID" value="GCD09909.1"/>
    <property type="molecule type" value="Genomic_DNA"/>
</dbReference>
<comment type="subcellular location">
    <subcellularLocation>
        <location evidence="1">Membrane</location>
        <topology evidence="1">Multi-pass membrane protein</topology>
    </subcellularLocation>
</comment>
<evidence type="ECO:0000313" key="7">
    <source>
        <dbReference type="EMBL" id="GCD09909.1"/>
    </source>
</evidence>
<gene>
    <name evidence="7" type="ORF">Ctaglu_15320</name>
</gene>
<evidence type="ECO:0000259" key="6">
    <source>
        <dbReference type="PROSITE" id="PS50887"/>
    </source>
</evidence>
<dbReference type="InterPro" id="IPR000160">
    <property type="entry name" value="GGDEF_dom"/>
</dbReference>
<feature type="domain" description="GGDEF" evidence="6">
    <location>
        <begin position="373"/>
        <end position="501"/>
    </location>
</feature>
<evidence type="ECO:0000256" key="4">
    <source>
        <dbReference type="ARBA" id="ARBA00023136"/>
    </source>
</evidence>
<reference evidence="7 8" key="1">
    <citation type="submission" date="2018-11" db="EMBL/GenBank/DDBJ databases">
        <title>Genome sequencing and assembly of Clostridium tagluense strain A121.</title>
        <authorList>
            <person name="Murakami T."/>
            <person name="Segawa T."/>
            <person name="Shcherbakova V.A."/>
            <person name="Mori H."/>
            <person name="Yoshimura Y."/>
        </authorList>
    </citation>
    <scope>NUCLEOTIDE SEQUENCE [LARGE SCALE GENOMIC DNA]</scope>
    <source>
        <strain evidence="7 8">A121</strain>
    </source>
</reference>
<dbReference type="NCBIfam" id="TIGR00254">
    <property type="entry name" value="GGDEF"/>
    <property type="match status" value="1"/>
</dbReference>
<organism evidence="7 8">
    <name type="scientific">Clostridium tagluense</name>
    <dbReference type="NCBI Taxonomy" id="360422"/>
    <lineage>
        <taxon>Bacteria</taxon>
        <taxon>Bacillati</taxon>
        <taxon>Bacillota</taxon>
        <taxon>Clostridia</taxon>
        <taxon>Eubacteriales</taxon>
        <taxon>Clostridiaceae</taxon>
        <taxon>Clostridium</taxon>
    </lineage>
</organism>